<dbReference type="EC" id="2.3.1.-" evidence="4"/>
<accession>A0ABQ6A9Y7</accession>
<dbReference type="SUPFAM" id="SSF47005">
    <property type="entry name" value="Peripheral subunit-binding domain of 2-oxo acid dehydrogenase complex"/>
    <property type="match status" value="1"/>
</dbReference>
<evidence type="ECO:0000313" key="8">
    <source>
        <dbReference type="Proteomes" id="UP001156641"/>
    </source>
</evidence>
<keyword evidence="3 4" id="KW-0450">Lipoyl</keyword>
<sequence length="433" mass="44927">MSEIFAVTMPKWGLEMTEGQLAAWHVAEGDAVAKGAELADIETAKIVNTLECEDDGVVARLIGRTGEVYPVGALLAVVAPAGTSAAGIDAFIAQKTGAAMSEPVIAPQVPPAAPKATPLAKRAAVELGVDLASLTPDGARIRQADVQAAAVTPLATPRALKRAAELGISLAGITGTGRQGRITWEDIEPGASAIAPVSPKIGVAAQRDELLPLSGMRRAIANTLQAAKQTIPHFYLTMDVEMDRLLALRAEVNTPASATKLSVNDFLLCAAAKSLTACPDMNVHFTPEGIRRFARVDLGVAVSIEGGLLVPVIRDAANLSLSVLSAAARDLALKARGRGLQSDDMQGGTFTVSNLGMFGVRQFEAIINPPQGGILAVGATRREARETKDGGVGFVTVLSVTLSCDHRAIDGALGAQFLADFKARVEAPLSLLV</sequence>
<dbReference type="InterPro" id="IPR011053">
    <property type="entry name" value="Single_hybrid_motif"/>
</dbReference>
<dbReference type="InterPro" id="IPR036625">
    <property type="entry name" value="E3-bd_dom_sf"/>
</dbReference>
<proteinExistence type="inferred from homology"/>
<dbReference type="SUPFAM" id="SSF52777">
    <property type="entry name" value="CoA-dependent acyltransferases"/>
    <property type="match status" value="1"/>
</dbReference>
<evidence type="ECO:0000256" key="1">
    <source>
        <dbReference type="ARBA" id="ARBA00001938"/>
    </source>
</evidence>
<comment type="similarity">
    <text evidence="2 4">Belongs to the 2-oxoacid dehydrogenase family.</text>
</comment>
<dbReference type="Pfam" id="PF02817">
    <property type="entry name" value="E3_binding"/>
    <property type="match status" value="2"/>
</dbReference>
<dbReference type="InterPro" id="IPR001078">
    <property type="entry name" value="2-oxoacid_DH_actylTfrase"/>
</dbReference>
<evidence type="ECO:0000259" key="5">
    <source>
        <dbReference type="PROSITE" id="PS50968"/>
    </source>
</evidence>
<evidence type="ECO:0000256" key="4">
    <source>
        <dbReference type="RuleBase" id="RU003423"/>
    </source>
</evidence>
<dbReference type="Gene3D" id="3.30.559.10">
    <property type="entry name" value="Chloramphenicol acetyltransferase-like domain"/>
    <property type="match status" value="1"/>
</dbReference>
<comment type="cofactor">
    <cofactor evidence="1 4">
        <name>(R)-lipoate</name>
        <dbReference type="ChEBI" id="CHEBI:83088"/>
    </cofactor>
</comment>
<evidence type="ECO:0000256" key="3">
    <source>
        <dbReference type="ARBA" id="ARBA00022823"/>
    </source>
</evidence>
<dbReference type="EMBL" id="BSOS01000090">
    <property type="protein sequence ID" value="GLR68567.1"/>
    <property type="molecule type" value="Genomic_DNA"/>
</dbReference>
<keyword evidence="8" id="KW-1185">Reference proteome</keyword>
<dbReference type="Pfam" id="PF00364">
    <property type="entry name" value="Biotin_lipoyl"/>
    <property type="match status" value="1"/>
</dbReference>
<organism evidence="7 8">
    <name type="scientific">Acidocella aquatica</name>
    <dbReference type="NCBI Taxonomy" id="1922313"/>
    <lineage>
        <taxon>Bacteria</taxon>
        <taxon>Pseudomonadati</taxon>
        <taxon>Pseudomonadota</taxon>
        <taxon>Alphaproteobacteria</taxon>
        <taxon>Acetobacterales</taxon>
        <taxon>Acidocellaceae</taxon>
        <taxon>Acidocella</taxon>
    </lineage>
</organism>
<dbReference type="InterPro" id="IPR023213">
    <property type="entry name" value="CAT-like_dom_sf"/>
</dbReference>
<dbReference type="Proteomes" id="UP001156641">
    <property type="component" value="Unassembled WGS sequence"/>
</dbReference>
<name>A0ABQ6A9Y7_9PROT</name>
<dbReference type="Gene3D" id="4.10.320.10">
    <property type="entry name" value="E3-binding domain"/>
    <property type="match status" value="2"/>
</dbReference>
<dbReference type="InterPro" id="IPR000089">
    <property type="entry name" value="Biotin_lipoyl"/>
</dbReference>
<protein>
    <recommendedName>
        <fullName evidence="4">Dihydrolipoamide acetyltransferase component of pyruvate dehydrogenase complex</fullName>
        <ecNumber evidence="4">2.3.1.-</ecNumber>
    </recommendedName>
</protein>
<comment type="caution">
    <text evidence="7">The sequence shown here is derived from an EMBL/GenBank/DDBJ whole genome shotgun (WGS) entry which is preliminary data.</text>
</comment>
<dbReference type="PROSITE" id="PS50968">
    <property type="entry name" value="BIOTINYL_LIPOYL"/>
    <property type="match status" value="1"/>
</dbReference>
<feature type="domain" description="Lipoyl-binding" evidence="5">
    <location>
        <begin position="4"/>
        <end position="79"/>
    </location>
</feature>
<dbReference type="InterPro" id="IPR004167">
    <property type="entry name" value="PSBD"/>
</dbReference>
<dbReference type="InterPro" id="IPR003016">
    <property type="entry name" value="2-oxoA_DH_lipoyl-BS"/>
</dbReference>
<dbReference type="PROSITE" id="PS51826">
    <property type="entry name" value="PSBD"/>
    <property type="match status" value="2"/>
</dbReference>
<dbReference type="SUPFAM" id="SSF51230">
    <property type="entry name" value="Single hybrid motif"/>
    <property type="match status" value="1"/>
</dbReference>
<dbReference type="RefSeq" id="WP_284259411.1">
    <property type="nucleotide sequence ID" value="NZ_BSOS01000090.1"/>
</dbReference>
<feature type="domain" description="Peripheral subunit-binding (PSBD)" evidence="6">
    <location>
        <begin position="115"/>
        <end position="150"/>
    </location>
</feature>
<reference evidence="8" key="1">
    <citation type="journal article" date="2019" name="Int. J. Syst. Evol. Microbiol.">
        <title>The Global Catalogue of Microorganisms (GCM) 10K type strain sequencing project: providing services to taxonomists for standard genome sequencing and annotation.</title>
        <authorList>
            <consortium name="The Broad Institute Genomics Platform"/>
            <consortium name="The Broad Institute Genome Sequencing Center for Infectious Disease"/>
            <person name="Wu L."/>
            <person name="Ma J."/>
        </authorList>
    </citation>
    <scope>NUCLEOTIDE SEQUENCE [LARGE SCALE GENOMIC DNA]</scope>
    <source>
        <strain evidence="8">NBRC 112502</strain>
    </source>
</reference>
<dbReference type="PROSITE" id="PS00189">
    <property type="entry name" value="LIPOYL"/>
    <property type="match status" value="1"/>
</dbReference>
<dbReference type="CDD" id="cd06849">
    <property type="entry name" value="lipoyl_domain"/>
    <property type="match status" value="1"/>
</dbReference>
<evidence type="ECO:0000313" key="7">
    <source>
        <dbReference type="EMBL" id="GLR68567.1"/>
    </source>
</evidence>
<gene>
    <name evidence="7" type="ORF">GCM10010909_32480</name>
</gene>
<keyword evidence="4" id="KW-0808">Transferase</keyword>
<dbReference type="PANTHER" id="PTHR23151:SF75">
    <property type="entry name" value="DIHYDROLIPOYLLYSINE-RESIDUE ACETYLTRANSFERASE COMPONENT 5 OF PYRUVATE DEHYDROGENASE COMPLEX, CHLOROPLASTIC"/>
    <property type="match status" value="1"/>
</dbReference>
<dbReference type="Gene3D" id="2.40.50.100">
    <property type="match status" value="1"/>
</dbReference>
<evidence type="ECO:0000259" key="6">
    <source>
        <dbReference type="PROSITE" id="PS51826"/>
    </source>
</evidence>
<dbReference type="InterPro" id="IPR045257">
    <property type="entry name" value="E2/Pdx1"/>
</dbReference>
<keyword evidence="4" id="KW-0012">Acyltransferase</keyword>
<dbReference type="PANTHER" id="PTHR23151">
    <property type="entry name" value="DIHYDROLIPOAMIDE ACETYL/SUCCINYL-TRANSFERASE-RELATED"/>
    <property type="match status" value="1"/>
</dbReference>
<keyword evidence="7" id="KW-0670">Pyruvate</keyword>
<dbReference type="Pfam" id="PF00198">
    <property type="entry name" value="2-oxoacid_dh"/>
    <property type="match status" value="1"/>
</dbReference>
<evidence type="ECO:0000256" key="2">
    <source>
        <dbReference type="ARBA" id="ARBA00007317"/>
    </source>
</evidence>
<feature type="domain" description="Peripheral subunit-binding (PSBD)" evidence="6">
    <location>
        <begin position="154"/>
        <end position="191"/>
    </location>
</feature>